<sequence>MRISKAGLLVALAFLAPILVELRTVLAWFDIHLSVLETVVLGGILVVAILVWAFLPEDGDETTSERDVSNSEL</sequence>
<name>A0A4D6HQX3_9EURY</name>
<dbReference type="GeneID" id="39851914"/>
<keyword evidence="1" id="KW-1133">Transmembrane helix</keyword>
<proteinExistence type="predicted"/>
<keyword evidence="1" id="KW-0812">Transmembrane</keyword>
<dbReference type="EMBL" id="CP031305">
    <property type="protein sequence ID" value="QCC55067.1"/>
    <property type="molecule type" value="Genomic_DNA"/>
</dbReference>
<organism evidence="2 3">
    <name type="scientific">Natronorubrum bangense</name>
    <dbReference type="NCBI Taxonomy" id="61858"/>
    <lineage>
        <taxon>Archaea</taxon>
        <taxon>Methanobacteriati</taxon>
        <taxon>Methanobacteriota</taxon>
        <taxon>Stenosarchaea group</taxon>
        <taxon>Halobacteria</taxon>
        <taxon>Halobacteriales</taxon>
        <taxon>Natrialbaceae</taxon>
        <taxon>Natronorubrum</taxon>
    </lineage>
</organism>
<reference evidence="2 3" key="1">
    <citation type="journal article" date="2019" name="Nat. Commun.">
        <title>A new type of DNA phosphorothioation-based antiviral system in archaea.</title>
        <authorList>
            <person name="Xiong L."/>
            <person name="Liu S."/>
            <person name="Chen S."/>
            <person name="Xiao Y."/>
            <person name="Zhu B."/>
            <person name="Gao Y."/>
            <person name="Zhang Y."/>
            <person name="Chen B."/>
            <person name="Luo J."/>
            <person name="Deng Z."/>
            <person name="Chen X."/>
            <person name="Wang L."/>
            <person name="Chen S."/>
        </authorList>
    </citation>
    <scope>NUCLEOTIDE SEQUENCE [LARGE SCALE GENOMIC DNA]</scope>
    <source>
        <strain evidence="2 3">JCM 10635</strain>
    </source>
</reference>
<protein>
    <submittedName>
        <fullName evidence="2">CbaC protein</fullName>
    </submittedName>
</protein>
<evidence type="ECO:0000256" key="1">
    <source>
        <dbReference type="SAM" id="Phobius"/>
    </source>
</evidence>
<evidence type="ECO:0000313" key="2">
    <source>
        <dbReference type="EMBL" id="QCC55067.1"/>
    </source>
</evidence>
<dbReference type="AlphaFoldDB" id="A0A4D6HQX3"/>
<gene>
    <name evidence="2" type="ORF">DV706_11655</name>
</gene>
<dbReference type="KEGG" id="nbg:DV706_11655"/>
<accession>A0A4D6HQX3</accession>
<feature type="transmembrane region" description="Helical" evidence="1">
    <location>
        <begin position="32"/>
        <end position="55"/>
    </location>
</feature>
<keyword evidence="1" id="KW-0472">Membrane</keyword>
<dbReference type="Proteomes" id="UP000296822">
    <property type="component" value="Chromosome"/>
</dbReference>
<dbReference type="RefSeq" id="WP_006064258.1">
    <property type="nucleotide sequence ID" value="NZ_CP031305.1"/>
</dbReference>
<evidence type="ECO:0000313" key="3">
    <source>
        <dbReference type="Proteomes" id="UP000296822"/>
    </source>
</evidence>